<evidence type="ECO:0000313" key="2">
    <source>
        <dbReference type="EMBL" id="MEJ4100649.1"/>
    </source>
</evidence>
<evidence type="ECO:0008006" key="4">
    <source>
        <dbReference type="Google" id="ProtNLM"/>
    </source>
</evidence>
<dbReference type="EMBL" id="JBAHVJ010000010">
    <property type="protein sequence ID" value="MEJ4100649.1"/>
    <property type="molecule type" value="Genomic_DNA"/>
</dbReference>
<keyword evidence="3" id="KW-1185">Reference proteome</keyword>
<name>A0ABU8P2R8_9CORY</name>
<protein>
    <recommendedName>
        <fullName evidence="4">Immunity repressor</fullName>
    </recommendedName>
</protein>
<comment type="caution">
    <text evidence="2">The sequence shown here is derived from an EMBL/GenBank/DDBJ whole genome shotgun (WGS) entry which is preliminary data.</text>
</comment>
<feature type="compositionally biased region" description="Basic and acidic residues" evidence="1">
    <location>
        <begin position="114"/>
        <end position="137"/>
    </location>
</feature>
<organism evidence="2 3">
    <name type="scientific">Corynebacterium mastitidis</name>
    <dbReference type="NCBI Taxonomy" id="161890"/>
    <lineage>
        <taxon>Bacteria</taxon>
        <taxon>Bacillati</taxon>
        <taxon>Actinomycetota</taxon>
        <taxon>Actinomycetes</taxon>
        <taxon>Mycobacteriales</taxon>
        <taxon>Corynebacteriaceae</taxon>
        <taxon>Corynebacterium</taxon>
    </lineage>
</organism>
<sequence length="175" mass="19629">MTDLRQWIYSRNGRRVTADEIGAALGISRTSATRRLVAHQFNASEIITICRTFDISPLQGLIAYEHLTEAEVWAHLDSSGQLVETADDGALALELARRLNPATRAEEITDIERSSQLAREDHLPEVTDLEKRREQRDQTIGGTSTPPAVTEDLYAADSSLDEDELRWERGEEPID</sequence>
<proteinExistence type="predicted"/>
<feature type="region of interest" description="Disordered" evidence="1">
    <location>
        <begin position="114"/>
        <end position="175"/>
    </location>
</feature>
<gene>
    <name evidence="2" type="ORF">V5S96_09820</name>
</gene>
<feature type="compositionally biased region" description="Polar residues" evidence="1">
    <location>
        <begin position="138"/>
        <end position="147"/>
    </location>
</feature>
<evidence type="ECO:0000313" key="3">
    <source>
        <dbReference type="Proteomes" id="UP001359781"/>
    </source>
</evidence>
<accession>A0ABU8P2R8</accession>
<feature type="compositionally biased region" description="Basic and acidic residues" evidence="1">
    <location>
        <begin position="166"/>
        <end position="175"/>
    </location>
</feature>
<evidence type="ECO:0000256" key="1">
    <source>
        <dbReference type="SAM" id="MobiDB-lite"/>
    </source>
</evidence>
<dbReference type="RefSeq" id="WP_337889085.1">
    <property type="nucleotide sequence ID" value="NZ_JBAHVI010000001.1"/>
</dbReference>
<reference evidence="2 3" key="1">
    <citation type="submission" date="2024-02" db="EMBL/GenBank/DDBJ databases">
        <title>Whole genome sequencing and characterization of Corynebacterium isolated from the ocular surface of dry eye disease sufferers.</title>
        <authorList>
            <person name="Naqvi M."/>
        </authorList>
    </citation>
    <scope>NUCLEOTIDE SEQUENCE [LARGE SCALE GENOMIC DNA]</scope>
    <source>
        <strain evidence="2 3">PCRF</strain>
    </source>
</reference>
<dbReference type="Proteomes" id="UP001359781">
    <property type="component" value="Unassembled WGS sequence"/>
</dbReference>